<proteinExistence type="predicted"/>
<feature type="transmembrane region" description="Helical" evidence="1">
    <location>
        <begin position="15"/>
        <end position="36"/>
    </location>
</feature>
<name>U5D023_AMBTC</name>
<reference evidence="3" key="1">
    <citation type="journal article" date="2013" name="Science">
        <title>The Amborella genome and the evolution of flowering plants.</title>
        <authorList>
            <consortium name="Amborella Genome Project"/>
        </authorList>
    </citation>
    <scope>NUCLEOTIDE SEQUENCE [LARGE SCALE GENOMIC DNA]</scope>
</reference>
<dbReference type="AlphaFoldDB" id="U5D023"/>
<dbReference type="HOGENOM" id="CLU_2708132_0_0_1"/>
<keyword evidence="1" id="KW-0812">Transmembrane</keyword>
<sequence>MGLKKFFTPPTVLPLLRLLTLILVAIGTVIIATNSIDIGYWNLTYRYYTTYRATLIWYSINTNPKLGLWYAMY</sequence>
<evidence type="ECO:0000256" key="1">
    <source>
        <dbReference type="SAM" id="Phobius"/>
    </source>
</evidence>
<evidence type="ECO:0000313" key="2">
    <source>
        <dbReference type="EMBL" id="ERN15565.1"/>
    </source>
</evidence>
<keyword evidence="1" id="KW-0472">Membrane</keyword>
<organism evidence="2 3">
    <name type="scientific">Amborella trichopoda</name>
    <dbReference type="NCBI Taxonomy" id="13333"/>
    <lineage>
        <taxon>Eukaryota</taxon>
        <taxon>Viridiplantae</taxon>
        <taxon>Streptophyta</taxon>
        <taxon>Embryophyta</taxon>
        <taxon>Tracheophyta</taxon>
        <taxon>Spermatophyta</taxon>
        <taxon>Magnoliopsida</taxon>
        <taxon>Amborellales</taxon>
        <taxon>Amborellaceae</taxon>
        <taxon>Amborella</taxon>
    </lineage>
</organism>
<keyword evidence="1" id="KW-1133">Transmembrane helix</keyword>
<gene>
    <name evidence="2" type="ORF">AMTR_s00048p00137500</name>
</gene>
<dbReference type="EMBL" id="KI392502">
    <property type="protein sequence ID" value="ERN15565.1"/>
    <property type="molecule type" value="Genomic_DNA"/>
</dbReference>
<keyword evidence="3" id="KW-1185">Reference proteome</keyword>
<evidence type="ECO:0000313" key="3">
    <source>
        <dbReference type="Proteomes" id="UP000017836"/>
    </source>
</evidence>
<protein>
    <submittedName>
        <fullName evidence="2">Uncharacterized protein</fullName>
    </submittedName>
</protein>
<accession>U5D023</accession>
<dbReference type="Proteomes" id="UP000017836">
    <property type="component" value="Unassembled WGS sequence"/>
</dbReference>
<dbReference type="Gramene" id="ERN15565">
    <property type="protein sequence ID" value="ERN15565"/>
    <property type="gene ID" value="AMTR_s00048p00137500"/>
</dbReference>